<name>A0ACC1J4W1_9FUNG</name>
<keyword evidence="2" id="KW-1185">Reference proteome</keyword>
<evidence type="ECO:0000313" key="2">
    <source>
        <dbReference type="Proteomes" id="UP001150603"/>
    </source>
</evidence>
<organism evidence="1 2">
    <name type="scientific">Linderina macrospora</name>
    <dbReference type="NCBI Taxonomy" id="4868"/>
    <lineage>
        <taxon>Eukaryota</taxon>
        <taxon>Fungi</taxon>
        <taxon>Fungi incertae sedis</taxon>
        <taxon>Zoopagomycota</taxon>
        <taxon>Kickxellomycotina</taxon>
        <taxon>Kickxellomycetes</taxon>
        <taxon>Kickxellales</taxon>
        <taxon>Kickxellaceae</taxon>
        <taxon>Linderina</taxon>
    </lineage>
</organism>
<dbReference type="EMBL" id="JANBPW010003488">
    <property type="protein sequence ID" value="KAJ1937527.1"/>
    <property type="molecule type" value="Genomic_DNA"/>
</dbReference>
<reference evidence="1" key="1">
    <citation type="submission" date="2022-07" db="EMBL/GenBank/DDBJ databases">
        <title>Phylogenomic reconstructions and comparative analyses of Kickxellomycotina fungi.</title>
        <authorList>
            <person name="Reynolds N.K."/>
            <person name="Stajich J.E."/>
            <person name="Barry K."/>
            <person name="Grigoriev I.V."/>
            <person name="Crous P."/>
            <person name="Smith M.E."/>
        </authorList>
    </citation>
    <scope>NUCLEOTIDE SEQUENCE</scope>
    <source>
        <strain evidence="1">NRRL 5244</strain>
    </source>
</reference>
<sequence>MGPGRELSRSARCRQCHHILIKPESKAQMTRFKIQLVAMHFLPRITVPMSLGVKSPASWSPLRAGTTAPVVLRFANPLYTDMHVEVECHADSEDALVGIIAHRFSLPPFTELWEYEDDEDDVVEGRGAAQMAGEGVSQGGIVEKHGNRIAILVKVAAVRKTDNLVLPFLVTCKHVDDMEQAVEGEGSSEPLRTITNSFWTYISLGPVQ</sequence>
<gene>
    <name evidence="1" type="ORF">FBU59_004722</name>
</gene>
<evidence type="ECO:0000313" key="1">
    <source>
        <dbReference type="EMBL" id="KAJ1937527.1"/>
    </source>
</evidence>
<dbReference type="Proteomes" id="UP001150603">
    <property type="component" value="Unassembled WGS sequence"/>
</dbReference>
<protein>
    <submittedName>
        <fullName evidence="1">Uncharacterized protein</fullName>
    </submittedName>
</protein>
<proteinExistence type="predicted"/>
<accession>A0ACC1J4W1</accession>
<comment type="caution">
    <text evidence="1">The sequence shown here is derived from an EMBL/GenBank/DDBJ whole genome shotgun (WGS) entry which is preliminary data.</text>
</comment>